<dbReference type="PATRIC" id="fig|523841.21.peg.3771"/>
<dbReference type="Proteomes" id="UP000299011">
    <property type="component" value="Plasmid pHME505"/>
</dbReference>
<dbReference type="RefSeq" id="WP_004060977.1">
    <property type="nucleotide sequence ID" value="NC_017944.1"/>
</dbReference>
<evidence type="ECO:0000256" key="1">
    <source>
        <dbReference type="SAM" id="MobiDB-lite"/>
    </source>
</evidence>
<reference evidence="2" key="5">
    <citation type="submission" date="2014-05" db="EMBL/GenBank/DDBJ databases">
        <authorList>
            <person name="Wang L."/>
            <person name="Yang H."/>
            <person name="Xiang H."/>
        </authorList>
    </citation>
    <scope>NUCLEOTIDE SEQUENCE</scope>
    <source>
        <strain evidence="2">CGMCC 1.2087</strain>
        <plasmid evidence="2">pHM500</plasmid>
    </source>
</reference>
<dbReference type="Proteomes" id="UP000006469">
    <property type="component" value="Plasmid pHM500"/>
</dbReference>
<dbReference type="KEGG" id="hme:HFX_6145"/>
<dbReference type="OrthoDB" id="2572at2157"/>
<evidence type="ECO:0000313" key="9">
    <source>
        <dbReference type="Proteomes" id="UP000299011"/>
    </source>
</evidence>
<evidence type="ECO:0000313" key="4">
    <source>
        <dbReference type="EMBL" id="ELZ97399.1"/>
    </source>
</evidence>
<dbReference type="EMBL" id="CP039140">
    <property type="protein sequence ID" value="QCQ77028.1"/>
    <property type="molecule type" value="Genomic_DNA"/>
</dbReference>
<organism evidence="2 6">
    <name type="scientific">Haloferax mediterranei (strain ATCC 33500 / DSM 1411 / JCM 8866 / NBRC 14739 / NCIMB 2177 / R-4)</name>
    <name type="common">Halobacterium mediterranei</name>
    <dbReference type="NCBI Taxonomy" id="523841"/>
    <lineage>
        <taxon>Archaea</taxon>
        <taxon>Methanobacteriati</taxon>
        <taxon>Methanobacteriota</taxon>
        <taxon>Stenosarchaea group</taxon>
        <taxon>Halobacteria</taxon>
        <taxon>Halobacteriales</taxon>
        <taxon>Haloferacaceae</taxon>
        <taxon>Haloferax</taxon>
    </lineage>
</organism>
<feature type="compositionally biased region" description="Low complexity" evidence="1">
    <location>
        <begin position="37"/>
        <end position="94"/>
    </location>
</feature>
<geneLocation type="plasmid" evidence="2 6">
    <name>pHM500</name>
</geneLocation>
<evidence type="ECO:0000313" key="8">
    <source>
        <dbReference type="Proteomes" id="UP000027075"/>
    </source>
</evidence>
<dbReference type="EMBL" id="CP007554">
    <property type="protein sequence ID" value="AHZ24632.1"/>
    <property type="molecule type" value="Genomic_DNA"/>
</dbReference>
<dbReference type="PROSITE" id="PS51257">
    <property type="entry name" value="PROKAR_LIPOPROTEIN"/>
    <property type="match status" value="1"/>
</dbReference>
<proteinExistence type="predicted"/>
<reference evidence="2" key="1">
    <citation type="journal article" date="2012" name="Appl. Environ. Microbiol.">
        <title>Identification of the haloarchaeal phasin (PhaP) that functions in polyhydroxyalkanoate accumulation and granule formation in Haloferax mediterranei.</title>
        <authorList>
            <person name="Cai S."/>
            <person name="Cai L."/>
            <person name="Liu H."/>
            <person name="Liu X."/>
            <person name="Han J."/>
            <person name="Zhou J."/>
            <person name="Xiang H."/>
        </authorList>
    </citation>
    <scope>NUCLEOTIDE SEQUENCE</scope>
    <source>
        <strain evidence="2">CGMCC 1.2087</strain>
    </source>
</reference>
<accession>I3RAK9</accession>
<sequence>MDISTRALKRASIALLVALLMTTAGCSSPAGDDTGETHTNATTVETTGVVTTTSPATADTTDSDTTTYNESTDSGGNESTSNTTTTSNTSNTSNIDAAYTEQMDVTLPGNSIGSKRASAN</sequence>
<keyword evidence="2" id="KW-0614">Plasmid</keyword>
<evidence type="ECO:0000313" key="5">
    <source>
        <dbReference type="EMBL" id="QCQ77028.1"/>
    </source>
</evidence>
<dbReference type="EMBL" id="CP001871">
    <property type="protein sequence ID" value="AFK21269.1"/>
    <property type="molecule type" value="Genomic_DNA"/>
</dbReference>
<reference evidence="2 6" key="2">
    <citation type="journal article" date="2012" name="J. Bacteriol.">
        <title>Complete genome sequence of the metabolically versatile halophilic archaeon Haloferax mediterranei, a poly(3-hydroxybutyrate-co-3-hydroxyvalerate) producer.</title>
        <authorList>
            <person name="Han J."/>
            <person name="Zhang F."/>
            <person name="Hou J."/>
            <person name="Liu X."/>
            <person name="Li M."/>
            <person name="Liu H."/>
            <person name="Cai L."/>
            <person name="Zhang B."/>
            <person name="Chen Y."/>
            <person name="Zhou J."/>
            <person name="Hu S."/>
            <person name="Xiang H."/>
        </authorList>
    </citation>
    <scope>NUCLEOTIDE SEQUENCE [LARGE SCALE GENOMIC DNA]</scope>
    <source>
        <strain evidence="6">ATCC 33500 / DSM 1411 / JCM 8866 / NBRC 14739 / NCIMB 2177 / R-4</strain>
        <strain evidence="2">CGMCC 1.2087</strain>
        <plasmid evidence="6">pHM500</plasmid>
    </source>
</reference>
<reference evidence="5 9" key="6">
    <citation type="submission" date="2019-04" db="EMBL/GenBank/DDBJ databases">
        <title>Methylomes of two halophilic Archaea, Haloarcula marismortui and Haloferax mediterranei.</title>
        <authorList>
            <person name="DasSarma S."/>
            <person name="DasSarma P."/>
            <person name="DasSarma S."/>
            <person name="Fomenkov A."/>
            <person name="Vincze T."/>
            <person name="Anton B.P."/>
            <person name="Roberts R.J."/>
        </authorList>
    </citation>
    <scope>NUCLEOTIDE SEQUENCE [LARGE SCALE GENOMIC DNA]</scope>
    <source>
        <strain evidence="5">ATCC 33500</strain>
        <strain evidence="9">ATCC 33500 / DSM 1411 / JCM 8866 / NBRC 14739 / NCIMB 2177 / R-4</strain>
        <plasmid evidence="5 9">pHME505</plasmid>
    </source>
</reference>
<evidence type="ECO:0000313" key="3">
    <source>
        <dbReference type="EMBL" id="AHZ24632.1"/>
    </source>
</evidence>
<dbReference type="GeneID" id="40158174"/>
<feature type="region of interest" description="Disordered" evidence="1">
    <location>
        <begin position="25"/>
        <end position="120"/>
    </location>
</feature>
<evidence type="ECO:0000313" key="7">
    <source>
        <dbReference type="Proteomes" id="UP000011603"/>
    </source>
</evidence>
<name>I3RAK9_HALMT</name>
<dbReference type="HOGENOM" id="CLU_2044348_0_0_2"/>
<dbReference type="Proteomes" id="UP000027075">
    <property type="component" value="Plasmid HMPLAS1"/>
</dbReference>
<reference evidence="4 7" key="3">
    <citation type="journal article" date="2014" name="PLoS Genet.">
        <title>Phylogenetically driven sequencing of extremely halophilic archaea reveals strategies for static and dynamic osmo-response.</title>
        <authorList>
            <person name="Becker E.A."/>
            <person name="Seitzer P.M."/>
            <person name="Tritt A."/>
            <person name="Larsen D."/>
            <person name="Krusor M."/>
            <person name="Yao A.I."/>
            <person name="Wu D."/>
            <person name="Madern D."/>
            <person name="Eisen J.A."/>
            <person name="Darling A.E."/>
            <person name="Facciotti M.T."/>
        </authorList>
    </citation>
    <scope>NUCLEOTIDE SEQUENCE [LARGE SCALE GENOMIC DNA]</scope>
    <source>
        <strain evidence="4">ATCC 33500</strain>
        <strain evidence="7">ATCC 33500 / DSM 1411 / JCM 8866 / NBRC 14739 / NCIMB 2177 / R-4</strain>
    </source>
</reference>
<gene>
    <name evidence="2" type="ordered locus">HFX_6145</name>
    <name evidence="3" type="ORF">BM92_17205</name>
    <name evidence="4" type="ORF">C439_18793</name>
    <name evidence="5" type="ORF">E6P09_17115</name>
</gene>
<dbReference type="AlphaFoldDB" id="I3RAK9"/>
<dbReference type="Proteomes" id="UP000011603">
    <property type="component" value="Unassembled WGS sequence"/>
</dbReference>
<evidence type="ECO:0000313" key="6">
    <source>
        <dbReference type="Proteomes" id="UP000006469"/>
    </source>
</evidence>
<keyword evidence="7" id="KW-1185">Reference proteome</keyword>
<geneLocation type="plasmid" evidence="5 9">
    <name>pHME505</name>
</geneLocation>
<reference evidence="3 8" key="4">
    <citation type="submission" date="2014-04" db="EMBL/GenBank/DDBJ databases">
        <title>Transcriptional profiles of Haloferax mediterranei on the basis of nitrogen availability.</title>
        <authorList>
            <person name="Bautista V."/>
        </authorList>
    </citation>
    <scope>NUCLEOTIDE SEQUENCE [LARGE SCALE GENOMIC DNA]</scope>
    <source>
        <strain evidence="3">ATCC 33500</strain>
        <strain evidence="8">ATCC 33500 / DSM 1411 / JCM 8866 / NBRC 14739 / NCIMB 2177 / R-4</strain>
        <plasmid evidence="3">HMPLAS1</plasmid>
        <plasmid evidence="8">Plasmid HMPLAS1</plasmid>
    </source>
</reference>
<dbReference type="EMBL" id="AOLO01000015">
    <property type="protein sequence ID" value="ELZ97399.1"/>
    <property type="molecule type" value="Genomic_DNA"/>
</dbReference>
<evidence type="ECO:0000313" key="2">
    <source>
        <dbReference type="EMBL" id="AFK21269.1"/>
    </source>
</evidence>
<geneLocation type="plasmid" evidence="3 8">
    <name>HMPLAS1</name>
</geneLocation>
<feature type="compositionally biased region" description="Polar residues" evidence="1">
    <location>
        <begin position="108"/>
        <end position="120"/>
    </location>
</feature>
<protein>
    <submittedName>
        <fullName evidence="2">Uncharacterized protein</fullName>
    </submittedName>
</protein>